<organism evidence="2 3">
    <name type="scientific">Liparis tanakae</name>
    <name type="common">Tanaka's snailfish</name>
    <dbReference type="NCBI Taxonomy" id="230148"/>
    <lineage>
        <taxon>Eukaryota</taxon>
        <taxon>Metazoa</taxon>
        <taxon>Chordata</taxon>
        <taxon>Craniata</taxon>
        <taxon>Vertebrata</taxon>
        <taxon>Euteleostomi</taxon>
        <taxon>Actinopterygii</taxon>
        <taxon>Neopterygii</taxon>
        <taxon>Teleostei</taxon>
        <taxon>Neoteleostei</taxon>
        <taxon>Acanthomorphata</taxon>
        <taxon>Eupercaria</taxon>
        <taxon>Perciformes</taxon>
        <taxon>Cottioidei</taxon>
        <taxon>Cottales</taxon>
        <taxon>Liparidae</taxon>
        <taxon>Liparis</taxon>
    </lineage>
</organism>
<gene>
    <name evidence="2" type="ORF">EYF80_024721</name>
</gene>
<feature type="region of interest" description="Disordered" evidence="1">
    <location>
        <begin position="17"/>
        <end position="40"/>
    </location>
</feature>
<proteinExistence type="predicted"/>
<evidence type="ECO:0000313" key="3">
    <source>
        <dbReference type="Proteomes" id="UP000314294"/>
    </source>
</evidence>
<comment type="caution">
    <text evidence="2">The sequence shown here is derived from an EMBL/GenBank/DDBJ whole genome shotgun (WGS) entry which is preliminary data.</text>
</comment>
<name>A0A4Z2HJS7_9TELE</name>
<keyword evidence="3" id="KW-1185">Reference proteome</keyword>
<evidence type="ECO:0000256" key="1">
    <source>
        <dbReference type="SAM" id="MobiDB-lite"/>
    </source>
</evidence>
<protein>
    <submittedName>
        <fullName evidence="2">Uncharacterized protein</fullName>
    </submittedName>
</protein>
<dbReference type="AlphaFoldDB" id="A0A4Z2HJS7"/>
<dbReference type="Proteomes" id="UP000314294">
    <property type="component" value="Unassembled WGS sequence"/>
</dbReference>
<accession>A0A4Z2HJS7</accession>
<evidence type="ECO:0000313" key="2">
    <source>
        <dbReference type="EMBL" id="TNN65112.1"/>
    </source>
</evidence>
<sequence length="40" mass="4380">MSAQGLFSRTRITPLVPSVSPSSCCSRRRSWTSTHSSPDL</sequence>
<reference evidence="2 3" key="1">
    <citation type="submission" date="2019-03" db="EMBL/GenBank/DDBJ databases">
        <title>First draft genome of Liparis tanakae, snailfish: a comprehensive survey of snailfish specific genes.</title>
        <authorList>
            <person name="Kim W."/>
            <person name="Song I."/>
            <person name="Jeong J.-H."/>
            <person name="Kim D."/>
            <person name="Kim S."/>
            <person name="Ryu S."/>
            <person name="Song J.Y."/>
            <person name="Lee S.K."/>
        </authorList>
    </citation>
    <scope>NUCLEOTIDE SEQUENCE [LARGE SCALE GENOMIC DNA]</scope>
    <source>
        <tissue evidence="2">Muscle</tissue>
    </source>
</reference>
<dbReference type="EMBL" id="SRLO01000241">
    <property type="protein sequence ID" value="TNN65112.1"/>
    <property type="molecule type" value="Genomic_DNA"/>
</dbReference>